<evidence type="ECO:0000259" key="1">
    <source>
        <dbReference type="SMART" id="SM00829"/>
    </source>
</evidence>
<dbReference type="PROSITE" id="PS01162">
    <property type="entry name" value="QOR_ZETA_CRYSTAL"/>
    <property type="match status" value="1"/>
</dbReference>
<proteinExistence type="predicted"/>
<comment type="caution">
    <text evidence="2">The sequence shown here is derived from an EMBL/GenBank/DDBJ whole genome shotgun (WGS) entry which is preliminary data.</text>
</comment>
<dbReference type="Pfam" id="PF08240">
    <property type="entry name" value="ADH_N"/>
    <property type="match status" value="1"/>
</dbReference>
<keyword evidence="3" id="KW-1185">Reference proteome</keyword>
<evidence type="ECO:0000313" key="3">
    <source>
        <dbReference type="Proteomes" id="UP001142372"/>
    </source>
</evidence>
<feature type="domain" description="Enoyl reductase (ER)" evidence="1">
    <location>
        <begin position="32"/>
        <end position="340"/>
    </location>
</feature>
<dbReference type="InterPro" id="IPR002364">
    <property type="entry name" value="Quin_OxRdtase/zeta-crystal_CS"/>
</dbReference>
<dbReference type="GO" id="GO:0008270">
    <property type="term" value="F:zinc ion binding"/>
    <property type="evidence" value="ECO:0007669"/>
    <property type="project" value="InterPro"/>
</dbReference>
<reference evidence="2" key="1">
    <citation type="journal article" date="2014" name="Int. J. Syst. Evol. Microbiol.">
        <title>Complete genome sequence of Corynebacterium casei LMG S-19264T (=DSM 44701T), isolated from a smear-ripened cheese.</title>
        <authorList>
            <consortium name="US DOE Joint Genome Institute (JGI-PGF)"/>
            <person name="Walter F."/>
            <person name="Albersmeier A."/>
            <person name="Kalinowski J."/>
            <person name="Ruckert C."/>
        </authorList>
    </citation>
    <scope>NUCLEOTIDE SEQUENCE</scope>
    <source>
        <strain evidence="2">VKM Ac-1401</strain>
    </source>
</reference>
<dbReference type="SMART" id="SM00829">
    <property type="entry name" value="PKS_ER"/>
    <property type="match status" value="1"/>
</dbReference>
<dbReference type="AlphaFoldDB" id="A0A9W6M0Y8"/>
<organism evidence="2 3">
    <name type="scientific">Leifsonia poae</name>
    <dbReference type="NCBI Taxonomy" id="110933"/>
    <lineage>
        <taxon>Bacteria</taxon>
        <taxon>Bacillati</taxon>
        <taxon>Actinomycetota</taxon>
        <taxon>Actinomycetes</taxon>
        <taxon>Micrococcales</taxon>
        <taxon>Microbacteriaceae</taxon>
        <taxon>Leifsonia</taxon>
    </lineage>
</organism>
<dbReference type="CDD" id="cd08267">
    <property type="entry name" value="MDR1"/>
    <property type="match status" value="1"/>
</dbReference>
<dbReference type="InterPro" id="IPR011032">
    <property type="entry name" value="GroES-like_sf"/>
</dbReference>
<name>A0A9W6M0Y8_9MICO</name>
<dbReference type="InterPro" id="IPR036291">
    <property type="entry name" value="NAD(P)-bd_dom_sf"/>
</dbReference>
<sequence length="342" mass="35079">MTSLDKATAATEVSPSVTAAPAMRAIVQDHYGSADALELRSVPRPTIAADEVLVRVSAAGLSRATWHLMTGTPYAMRAAFGLRGPKQSVIGQDVAGTVVGIGADVERFAIGDEVFGVGRGTFAEYAAASPAKLTRKPANVSFVDAAAAPVPAITAMQAVRAAGIESGQRVLVSGAAGGVGSYLVQLAKAAGAEVTGVCSTSKIPFVRQLGADHVSDYTAGGFPSEGGPYDVILDVAGNPSLAQLRGALTPNGAAIIVGGEGAGEWLGMGRQLRALIISPFIRQRLVMLMGSQSTADLDELASLLADGTLSSRVDKTFPLEHAADAMRYFESGEVRGKIVITV</sequence>
<protein>
    <submittedName>
        <fullName evidence="2">NADPH:quinone reductase</fullName>
    </submittedName>
</protein>
<dbReference type="PANTHER" id="PTHR11695:SF648">
    <property type="entry name" value="ZINC-BINDING OXIDOREDUCTASE"/>
    <property type="match status" value="1"/>
</dbReference>
<dbReference type="GO" id="GO:0016491">
    <property type="term" value="F:oxidoreductase activity"/>
    <property type="evidence" value="ECO:0007669"/>
    <property type="project" value="InterPro"/>
</dbReference>
<dbReference type="RefSeq" id="WP_271178014.1">
    <property type="nucleotide sequence ID" value="NZ_BAAAJO010000001.1"/>
</dbReference>
<dbReference type="EMBL" id="BSEN01000014">
    <property type="protein sequence ID" value="GLJ77370.1"/>
    <property type="molecule type" value="Genomic_DNA"/>
</dbReference>
<dbReference type="InterPro" id="IPR050700">
    <property type="entry name" value="YIM1/Zinc_Alcohol_DH_Fams"/>
</dbReference>
<reference evidence="2" key="2">
    <citation type="submission" date="2023-01" db="EMBL/GenBank/DDBJ databases">
        <authorList>
            <person name="Sun Q."/>
            <person name="Evtushenko L."/>
        </authorList>
    </citation>
    <scope>NUCLEOTIDE SEQUENCE</scope>
    <source>
        <strain evidence="2">VKM Ac-1401</strain>
    </source>
</reference>
<dbReference type="Gene3D" id="3.40.50.720">
    <property type="entry name" value="NAD(P)-binding Rossmann-like Domain"/>
    <property type="match status" value="1"/>
</dbReference>
<dbReference type="InterPro" id="IPR013154">
    <property type="entry name" value="ADH-like_N"/>
</dbReference>
<accession>A0A9W6M0Y8</accession>
<dbReference type="SUPFAM" id="SSF50129">
    <property type="entry name" value="GroES-like"/>
    <property type="match status" value="1"/>
</dbReference>
<dbReference type="PANTHER" id="PTHR11695">
    <property type="entry name" value="ALCOHOL DEHYDROGENASE RELATED"/>
    <property type="match status" value="1"/>
</dbReference>
<gene>
    <name evidence="2" type="ORF">GCM10017584_29440</name>
</gene>
<dbReference type="SUPFAM" id="SSF51735">
    <property type="entry name" value="NAD(P)-binding Rossmann-fold domains"/>
    <property type="match status" value="1"/>
</dbReference>
<dbReference type="Pfam" id="PF13602">
    <property type="entry name" value="ADH_zinc_N_2"/>
    <property type="match status" value="1"/>
</dbReference>
<evidence type="ECO:0000313" key="2">
    <source>
        <dbReference type="EMBL" id="GLJ77370.1"/>
    </source>
</evidence>
<dbReference type="InterPro" id="IPR020843">
    <property type="entry name" value="ER"/>
</dbReference>
<dbReference type="Gene3D" id="3.90.180.10">
    <property type="entry name" value="Medium-chain alcohol dehydrogenases, catalytic domain"/>
    <property type="match status" value="1"/>
</dbReference>
<dbReference type="Proteomes" id="UP001142372">
    <property type="component" value="Unassembled WGS sequence"/>
</dbReference>